<accession>A0A176VVG2</accession>
<feature type="region of interest" description="Disordered" evidence="1">
    <location>
        <begin position="314"/>
        <end position="383"/>
    </location>
</feature>
<comment type="caution">
    <text evidence="3">The sequence shown here is derived from an EMBL/GenBank/DDBJ whole genome shotgun (WGS) entry which is preliminary data.</text>
</comment>
<protein>
    <recommendedName>
        <fullName evidence="2">Tesmin/TSO1-like CXC domain-containing protein</fullName>
    </recommendedName>
</protein>
<dbReference type="EMBL" id="LVLJ01002657">
    <property type="protein sequence ID" value="OAE24282.1"/>
    <property type="molecule type" value="Genomic_DNA"/>
</dbReference>
<evidence type="ECO:0000313" key="4">
    <source>
        <dbReference type="Proteomes" id="UP000077202"/>
    </source>
</evidence>
<reference evidence="3" key="1">
    <citation type="submission" date="2016-03" db="EMBL/GenBank/DDBJ databases">
        <title>Mechanisms controlling the formation of the plant cell surface in tip-growing cells are functionally conserved among land plants.</title>
        <authorList>
            <person name="Honkanen S."/>
            <person name="Jones V.A."/>
            <person name="Morieri G."/>
            <person name="Champion C."/>
            <person name="Hetherington A.J."/>
            <person name="Kelly S."/>
            <person name="Saint-Marcoux D."/>
            <person name="Proust H."/>
            <person name="Prescott H."/>
            <person name="Dolan L."/>
        </authorList>
    </citation>
    <scope>NUCLEOTIDE SEQUENCE [LARGE SCALE GENOMIC DNA]</scope>
    <source>
        <tissue evidence="3">Whole gametophyte</tissue>
    </source>
</reference>
<proteinExistence type="predicted"/>
<sequence length="383" mass="41074">MDTEQSDEEWNEDMERQAVRSNRALGGFRLSRQKSMSLDRNRSGSHNGLHSQEQEPFGVKLSRSSSGENVLEDNQDKEKERLSTCSCSCGRSSGCKTNKCECKAAGGLCGSGCGCKAGKCNNREALEVEEEPSSVANSVQMEMAETVASVGVDQTQRRFNDPGETGKPSSGVEVGEHVTKRAERLLAVHVATLLESAWKEETQNAEVQEEVDYRDASRDGEDEVVAKKPQRRALKDIGNTKVNVKGRPIAKQRRRQTALIQLVPIPPPPSSTSGIAATASALAAATAAAAIPNTVPANVPVVVPELVSPLWRQQSLQRRNNSPQLSPLRVRANKVGDSNSGVGSSNDDAGATKNVKAGNSSGSPTGPARVTDEKENIQRNSFV</sequence>
<organism evidence="3 4">
    <name type="scientific">Marchantia polymorpha subsp. ruderalis</name>
    <dbReference type="NCBI Taxonomy" id="1480154"/>
    <lineage>
        <taxon>Eukaryota</taxon>
        <taxon>Viridiplantae</taxon>
        <taxon>Streptophyta</taxon>
        <taxon>Embryophyta</taxon>
        <taxon>Marchantiophyta</taxon>
        <taxon>Marchantiopsida</taxon>
        <taxon>Marchantiidae</taxon>
        <taxon>Marchantiales</taxon>
        <taxon>Marchantiaceae</taxon>
        <taxon>Marchantia</taxon>
    </lineage>
</organism>
<dbReference type="InterPro" id="IPR033467">
    <property type="entry name" value="Tesmin/TSO1-like_CXC"/>
</dbReference>
<evidence type="ECO:0000259" key="2">
    <source>
        <dbReference type="SMART" id="SM01114"/>
    </source>
</evidence>
<evidence type="ECO:0000313" key="3">
    <source>
        <dbReference type="EMBL" id="OAE24282.1"/>
    </source>
</evidence>
<evidence type="ECO:0000256" key="1">
    <source>
        <dbReference type="SAM" id="MobiDB-lite"/>
    </source>
</evidence>
<feature type="compositionally biased region" description="Polar residues" evidence="1">
    <location>
        <begin position="314"/>
        <end position="325"/>
    </location>
</feature>
<feature type="region of interest" description="Disordered" evidence="1">
    <location>
        <begin position="1"/>
        <end position="77"/>
    </location>
</feature>
<feature type="compositionally biased region" description="Acidic residues" evidence="1">
    <location>
        <begin position="1"/>
        <end position="12"/>
    </location>
</feature>
<keyword evidence="4" id="KW-1185">Reference proteome</keyword>
<dbReference type="AlphaFoldDB" id="A0A176VVG2"/>
<feature type="region of interest" description="Disordered" evidence="1">
    <location>
        <begin position="201"/>
        <end position="223"/>
    </location>
</feature>
<gene>
    <name evidence="3" type="ORF">AXG93_1052s1050</name>
</gene>
<feature type="compositionally biased region" description="Low complexity" evidence="1">
    <location>
        <begin position="335"/>
        <end position="351"/>
    </location>
</feature>
<feature type="domain" description="Tesmin/TSO1-like CXC" evidence="2">
    <location>
        <begin position="82"/>
        <end position="126"/>
    </location>
</feature>
<dbReference type="Proteomes" id="UP000077202">
    <property type="component" value="Unassembled WGS sequence"/>
</dbReference>
<dbReference type="SMART" id="SM01114">
    <property type="entry name" value="CXC"/>
    <property type="match status" value="1"/>
</dbReference>
<name>A0A176VVG2_MARPO</name>